<protein>
    <submittedName>
        <fullName evidence="6">Alginate lyase family protein</fullName>
    </submittedName>
</protein>
<dbReference type="Gene3D" id="1.10.101.10">
    <property type="entry name" value="PGBD-like superfamily/PGBD"/>
    <property type="match status" value="1"/>
</dbReference>
<name>A0A934IYK5_9HYPH</name>
<evidence type="ECO:0000256" key="2">
    <source>
        <dbReference type="ARBA" id="ARBA00023239"/>
    </source>
</evidence>
<feature type="domain" description="Alginate lyase" evidence="5">
    <location>
        <begin position="237"/>
        <end position="370"/>
    </location>
</feature>
<evidence type="ECO:0000313" key="6">
    <source>
        <dbReference type="EMBL" id="MBJ3786802.1"/>
    </source>
</evidence>
<dbReference type="Proteomes" id="UP000602124">
    <property type="component" value="Unassembled WGS sequence"/>
</dbReference>
<dbReference type="GO" id="GO:0042597">
    <property type="term" value="C:periplasmic space"/>
    <property type="evidence" value="ECO:0007669"/>
    <property type="project" value="InterPro"/>
</dbReference>
<feature type="chain" id="PRO_5037658331" evidence="3">
    <location>
        <begin position="20"/>
        <end position="483"/>
    </location>
</feature>
<dbReference type="Gene3D" id="1.50.10.100">
    <property type="entry name" value="Chondroitin AC/alginate lyase"/>
    <property type="match status" value="1"/>
</dbReference>
<comment type="caution">
    <text evidence="6">The sequence shown here is derived from an EMBL/GenBank/DDBJ whole genome shotgun (WGS) entry which is preliminary data.</text>
</comment>
<dbReference type="SUPFAM" id="SSF48230">
    <property type="entry name" value="Chondroitin AC/alginate lyase"/>
    <property type="match status" value="1"/>
</dbReference>
<keyword evidence="7" id="KW-1185">Reference proteome</keyword>
<keyword evidence="1 3" id="KW-0732">Signal</keyword>
<dbReference type="EMBL" id="JAEKMH010000005">
    <property type="protein sequence ID" value="MBJ3786802.1"/>
    <property type="molecule type" value="Genomic_DNA"/>
</dbReference>
<dbReference type="GO" id="GO:0016829">
    <property type="term" value="F:lyase activity"/>
    <property type="evidence" value="ECO:0007669"/>
    <property type="project" value="UniProtKB-KW"/>
</dbReference>
<dbReference type="InterPro" id="IPR008929">
    <property type="entry name" value="Chondroitin_lyas"/>
</dbReference>
<dbReference type="InterPro" id="IPR036366">
    <property type="entry name" value="PGBDSf"/>
</dbReference>
<sequence length="483" mass="52726">MFRFALVAAVFLAVSPALAQAPAYHADTVKAAQEALARLGYDVGTADGAWGPKSRAAMNELRAEHGLPEAEDFVGSSLWLVHRESPGETTLADPGLDLVDLVERRAEVEANPQLDALCRMPVGIGRAPRSVPAPDVVSPIAIPDGFIADDDDWYSAIQEGLVMAQGQCLAGAAGACRGIVQMATTWAEADALEPGVSRNHEMAEDVYWIANALLRDITFAYSTAIAFEEVEPVAHAHVLDWLKRRIDQYHFARRGPSESRPGDANYFPGSNHAMAHMQPAMAFGAMVGDRTMMQPAFDRWETVLGSMRNDGSLPTETRRGARWLHYSFVQMSQLLATELVAKRHGIELVPPSENQSVPNLLSFVTAGLADFDLAVPYAKANAGPGPSEDFTVPWVRKFYFGVIPGYRELYGEDEAFVAFRDGTVDADLCSTEPRLERKLKECNRFDEGPQTIAELVDTIGTEPFHSMSLPAGCFFSDVINPLE</sequence>
<evidence type="ECO:0000313" key="7">
    <source>
        <dbReference type="Proteomes" id="UP000602124"/>
    </source>
</evidence>
<proteinExistence type="predicted"/>
<evidence type="ECO:0000256" key="1">
    <source>
        <dbReference type="ARBA" id="ARBA00022729"/>
    </source>
</evidence>
<reference evidence="6" key="1">
    <citation type="submission" date="2020-12" db="EMBL/GenBank/DDBJ databases">
        <title>Devosia sp. MSA67 isolated from Mo River.</title>
        <authorList>
            <person name="Ma F."/>
            <person name="Zi Z."/>
        </authorList>
    </citation>
    <scope>NUCLEOTIDE SEQUENCE</scope>
    <source>
        <strain evidence="6">MSA67</strain>
    </source>
</reference>
<dbReference type="RefSeq" id="WP_198877999.1">
    <property type="nucleotide sequence ID" value="NZ_JAEKMH010000005.1"/>
</dbReference>
<dbReference type="InterPro" id="IPR008397">
    <property type="entry name" value="Alginate_lyase_dom"/>
</dbReference>
<dbReference type="InterPro" id="IPR036365">
    <property type="entry name" value="PGBD-like_sf"/>
</dbReference>
<gene>
    <name evidence="6" type="ORF">JEQ47_18910</name>
</gene>
<evidence type="ECO:0000256" key="3">
    <source>
        <dbReference type="SAM" id="SignalP"/>
    </source>
</evidence>
<evidence type="ECO:0000259" key="4">
    <source>
        <dbReference type="Pfam" id="PF01471"/>
    </source>
</evidence>
<dbReference type="AlphaFoldDB" id="A0A934IYK5"/>
<dbReference type="Pfam" id="PF05426">
    <property type="entry name" value="Alginate_lyase"/>
    <property type="match status" value="1"/>
</dbReference>
<evidence type="ECO:0000259" key="5">
    <source>
        <dbReference type="Pfam" id="PF05426"/>
    </source>
</evidence>
<dbReference type="SUPFAM" id="SSF47090">
    <property type="entry name" value="PGBD-like"/>
    <property type="match status" value="1"/>
</dbReference>
<feature type="signal peptide" evidence="3">
    <location>
        <begin position="1"/>
        <end position="19"/>
    </location>
</feature>
<feature type="domain" description="Peptidoglycan binding-like" evidence="4">
    <location>
        <begin position="27"/>
        <end position="68"/>
    </location>
</feature>
<dbReference type="Pfam" id="PF01471">
    <property type="entry name" value="PG_binding_1"/>
    <property type="match status" value="1"/>
</dbReference>
<keyword evidence="2 6" id="KW-0456">Lyase</keyword>
<dbReference type="InterPro" id="IPR002477">
    <property type="entry name" value="Peptidoglycan-bd-like"/>
</dbReference>
<organism evidence="6 7">
    <name type="scientific">Devosia sediminis</name>
    <dbReference type="NCBI Taxonomy" id="2798801"/>
    <lineage>
        <taxon>Bacteria</taxon>
        <taxon>Pseudomonadati</taxon>
        <taxon>Pseudomonadota</taxon>
        <taxon>Alphaproteobacteria</taxon>
        <taxon>Hyphomicrobiales</taxon>
        <taxon>Devosiaceae</taxon>
        <taxon>Devosia</taxon>
    </lineage>
</organism>
<accession>A0A934IYK5</accession>